<keyword evidence="1" id="KW-0732">Signal</keyword>
<evidence type="ECO:0000256" key="1">
    <source>
        <dbReference type="SAM" id="SignalP"/>
    </source>
</evidence>
<dbReference type="PANTHER" id="PTHR37433:SF15">
    <property type="entry name" value="PROTEIN CBG04492"/>
    <property type="match status" value="1"/>
</dbReference>
<dbReference type="OrthoDB" id="5843211at2759"/>
<sequence length="397" mass="44288">MRIILLTLLLSIVLPTRAIRCHSCLTYCKMINGRVDPNACDCKSPENEQCEANACFAKVELFPEETTAIVQKGCVSDIPAGQRGCQYASNTDTIHCFCDQDQCNTRHKMSHFIPSRLPSVDCCLCSASHGDTCEKTCTSKCRGNYCVVDFDGGEQGCGVGIPRLPSFLRTDDYLAYHGEYICAKYESSPSHVMNGCVCTDPSGICNEMNKTREFQKKQVVQRRPENQHYCYALMHKAYKPFGQEVFKKSSTCEGHFCFISLTTSEIVLESADFKHNYEDHDEFIGIARPRYEMQAGCIKVDDDQKVTVGCTVETQGNTSEILAKHCICDSHLCNFYHLTSGTADPRPKAKGAETVSSQSNKPSTIRLFTGSKDESKINEAVQQFILPIFTVAIFITF</sequence>
<feature type="signal peptide" evidence="1">
    <location>
        <begin position="1"/>
        <end position="18"/>
    </location>
</feature>
<comment type="caution">
    <text evidence="2">The sequence shown here is derived from an EMBL/GenBank/DDBJ whole genome shotgun (WGS) entry which is preliminary data.</text>
</comment>
<feature type="chain" id="PRO_5035825846" description="UPAR/Ly6 domain-containing protein" evidence="1">
    <location>
        <begin position="19"/>
        <end position="397"/>
    </location>
</feature>
<dbReference type="Proteomes" id="UP000494206">
    <property type="component" value="Unassembled WGS sequence"/>
</dbReference>
<protein>
    <recommendedName>
        <fullName evidence="4">UPAR/Ly6 domain-containing protein</fullName>
    </recommendedName>
</protein>
<evidence type="ECO:0008006" key="4">
    <source>
        <dbReference type="Google" id="ProtNLM"/>
    </source>
</evidence>
<dbReference type="EMBL" id="CADEPM010000014">
    <property type="protein sequence ID" value="CAB3411588.1"/>
    <property type="molecule type" value="Genomic_DNA"/>
</dbReference>
<evidence type="ECO:0000313" key="2">
    <source>
        <dbReference type="EMBL" id="CAB3411588.1"/>
    </source>
</evidence>
<organism evidence="2 3">
    <name type="scientific">Caenorhabditis bovis</name>
    <dbReference type="NCBI Taxonomy" id="2654633"/>
    <lineage>
        <taxon>Eukaryota</taxon>
        <taxon>Metazoa</taxon>
        <taxon>Ecdysozoa</taxon>
        <taxon>Nematoda</taxon>
        <taxon>Chromadorea</taxon>
        <taxon>Rhabditida</taxon>
        <taxon>Rhabditina</taxon>
        <taxon>Rhabditomorpha</taxon>
        <taxon>Rhabditoidea</taxon>
        <taxon>Rhabditidae</taxon>
        <taxon>Peloderinae</taxon>
        <taxon>Caenorhabditis</taxon>
    </lineage>
</organism>
<reference evidence="2 3" key="1">
    <citation type="submission" date="2020-04" db="EMBL/GenBank/DDBJ databases">
        <authorList>
            <person name="Laetsch R D."/>
            <person name="Stevens L."/>
            <person name="Kumar S."/>
            <person name="Blaxter L. M."/>
        </authorList>
    </citation>
    <scope>NUCLEOTIDE SEQUENCE [LARGE SCALE GENOMIC DNA]</scope>
</reference>
<name>A0A8S1FEK2_9PELO</name>
<proteinExistence type="predicted"/>
<gene>
    <name evidence="2" type="ORF">CBOVIS_LOCUS12967</name>
</gene>
<dbReference type="AlphaFoldDB" id="A0A8S1FEK2"/>
<accession>A0A8S1FEK2</accession>
<keyword evidence="3" id="KW-1185">Reference proteome</keyword>
<evidence type="ECO:0000313" key="3">
    <source>
        <dbReference type="Proteomes" id="UP000494206"/>
    </source>
</evidence>
<dbReference type="PANTHER" id="PTHR37433">
    <property type="entry name" value="PROTEIN CBG25136-RELATED"/>
    <property type="match status" value="1"/>
</dbReference>